<dbReference type="PANTHER" id="PTHR30290">
    <property type="entry name" value="PERIPLASMIC BINDING COMPONENT OF ABC TRANSPORTER"/>
    <property type="match status" value="1"/>
</dbReference>
<dbReference type="Gene3D" id="3.10.105.10">
    <property type="entry name" value="Dipeptide-binding Protein, Domain 3"/>
    <property type="match status" value="1"/>
</dbReference>
<dbReference type="InterPro" id="IPR000914">
    <property type="entry name" value="SBP_5_dom"/>
</dbReference>
<evidence type="ECO:0000313" key="6">
    <source>
        <dbReference type="EMBL" id="UQN13876.1"/>
    </source>
</evidence>
<dbReference type="PROSITE" id="PS51257">
    <property type="entry name" value="PROKAR_LIPOPROTEIN"/>
    <property type="match status" value="1"/>
</dbReference>
<evidence type="ECO:0000256" key="1">
    <source>
        <dbReference type="ARBA" id="ARBA00005695"/>
    </source>
</evidence>
<evidence type="ECO:0000256" key="3">
    <source>
        <dbReference type="ARBA" id="ARBA00022729"/>
    </source>
</evidence>
<protein>
    <submittedName>
        <fullName evidence="6">ABC transporter substrate-binding protein</fullName>
    </submittedName>
</protein>
<dbReference type="InterPro" id="IPR030678">
    <property type="entry name" value="Peptide/Ni-bd"/>
</dbReference>
<dbReference type="InterPro" id="IPR039424">
    <property type="entry name" value="SBP_5"/>
</dbReference>
<dbReference type="CDD" id="cd08492">
    <property type="entry name" value="PBP2_NikA_DppA_OppA_like_15"/>
    <property type="match status" value="1"/>
</dbReference>
<keyword evidence="3 4" id="KW-0732">Signal</keyword>
<dbReference type="Pfam" id="PF00496">
    <property type="entry name" value="SBP_bac_5"/>
    <property type="match status" value="1"/>
</dbReference>
<feature type="chain" id="PRO_5045110495" evidence="4">
    <location>
        <begin position="23"/>
        <end position="530"/>
    </location>
</feature>
<dbReference type="PANTHER" id="PTHR30290:SF9">
    <property type="entry name" value="OLIGOPEPTIDE-BINDING PROTEIN APPA"/>
    <property type="match status" value="1"/>
</dbReference>
<keyword evidence="2" id="KW-0813">Transport</keyword>
<dbReference type="SUPFAM" id="SSF53850">
    <property type="entry name" value="Periplasmic binding protein-like II"/>
    <property type="match status" value="1"/>
</dbReference>
<feature type="signal peptide" evidence="4">
    <location>
        <begin position="1"/>
        <end position="22"/>
    </location>
</feature>
<dbReference type="Gene3D" id="3.40.190.10">
    <property type="entry name" value="Periplasmic binding protein-like II"/>
    <property type="match status" value="1"/>
</dbReference>
<comment type="similarity">
    <text evidence="1">Belongs to the bacterial solute-binding protein 5 family.</text>
</comment>
<evidence type="ECO:0000259" key="5">
    <source>
        <dbReference type="Pfam" id="PF00496"/>
    </source>
</evidence>
<feature type="domain" description="Solute-binding protein family 5" evidence="5">
    <location>
        <begin position="83"/>
        <end position="439"/>
    </location>
</feature>
<dbReference type="PIRSF" id="PIRSF002741">
    <property type="entry name" value="MppA"/>
    <property type="match status" value="1"/>
</dbReference>
<organism evidence="6">
    <name type="scientific">Gulosibacter sediminis</name>
    <dbReference type="NCBI Taxonomy" id="1729695"/>
    <lineage>
        <taxon>Bacteria</taxon>
        <taxon>Bacillati</taxon>
        <taxon>Actinomycetota</taxon>
        <taxon>Actinomycetes</taxon>
        <taxon>Micrococcales</taxon>
        <taxon>Microbacteriaceae</taxon>
        <taxon>Gulosibacter</taxon>
    </lineage>
</organism>
<evidence type="ECO:0000256" key="4">
    <source>
        <dbReference type="SAM" id="SignalP"/>
    </source>
</evidence>
<evidence type="ECO:0000256" key="2">
    <source>
        <dbReference type="ARBA" id="ARBA00022448"/>
    </source>
</evidence>
<sequence length="530" mass="56933">MASRIRIIPMLAAAVLALTGCAANTTTTDTGDATTPQAGGTLVYGLPDDLGCIDPQQVSSNDAIVMSKPLVASLTWQNPDTGEIEPWLASSWEINDESTEFTFHLAEGASYSDGTPVDAASVKANFDSITEMGAVAVLGARYTAGLESVETPDDMTVQLTFASPRGDFLQASASQGLGMISTESTKKSQADRCAGDFAGSGPFTLDRYEPDTIAVLKGREDYAWAPPSVENQGAPYLDELRFAVIPESSTLTGTLLSNQIQASNNISALDQEIFAERGFELNNRANPGEVYGFLVNFDSTVGKDPAVRQALMHAIDRDAVNSLLTPNDRPATSVLSDTTPLYTDVSDEFAYDVDLANQLLDEAGWELGSDGVREKDGERLSFTLDYWQPTSDALQLIQQQFKDIGVDMQLKQTTVAQQTGTIGDGSRSLWWVNSTRADPSAMSSLIGPNALFNQNLPDTSIHEALQRIDEISDPEQRQEAVDEAVALILEQGAVIPVMQLSTTIVSSPTTHGITFDASSRVDFASAWTEQ</sequence>
<name>A0ABY4MTY6_9MICO</name>
<accession>A0ABY4MTY6</accession>
<reference evidence="6" key="1">
    <citation type="submission" date="2022-05" db="EMBL/GenBank/DDBJ databases">
        <title>Complete genome sequence of toluene-degrading Gulosibacter sediminis strain ACHW.36C.</title>
        <authorList>
            <person name="Wai A.C."/>
            <person name="Lai G.K."/>
            <person name="Griffin S.D."/>
            <person name="Leung F.C."/>
        </authorList>
    </citation>
    <scope>NUCLEOTIDE SEQUENCE [LARGE SCALE GENOMIC DNA]</scope>
    <source>
        <strain evidence="6">ACHW.36C</strain>
    </source>
</reference>
<proteinExistence type="inferred from homology"/>
<dbReference type="EMBL" id="CP097160">
    <property type="protein sequence ID" value="UQN13876.1"/>
    <property type="molecule type" value="Genomic_DNA"/>
</dbReference>
<gene>
    <name evidence="6" type="ORF">M3M28_07290</name>
</gene>